<dbReference type="InParanoid" id="F9XEF9"/>
<protein>
    <recommendedName>
        <fullName evidence="1">DUF6923 domain-containing protein</fullName>
    </recommendedName>
</protein>
<keyword evidence="3" id="KW-1185">Reference proteome</keyword>
<evidence type="ECO:0000259" key="1">
    <source>
        <dbReference type="Pfam" id="PF21959"/>
    </source>
</evidence>
<dbReference type="eggNOG" id="ENOG502T64D">
    <property type="taxonomic scope" value="Eukaryota"/>
</dbReference>
<dbReference type="OrthoDB" id="3649074at2759"/>
<proteinExistence type="predicted"/>
<dbReference type="Proteomes" id="UP000008062">
    <property type="component" value="Chromosome 6"/>
</dbReference>
<gene>
    <name evidence="2" type="ORF">MYCGRDRAFT_43323</name>
</gene>
<reference evidence="2 3" key="1">
    <citation type="journal article" date="2011" name="PLoS Genet.">
        <title>Finished genome of the fungal wheat pathogen Mycosphaerella graminicola reveals dispensome structure, chromosome plasticity, and stealth pathogenesis.</title>
        <authorList>
            <person name="Goodwin S.B."/>
            <person name="Ben M'barek S."/>
            <person name="Dhillon B."/>
            <person name="Wittenberg A.H.J."/>
            <person name="Crane C.F."/>
            <person name="Hane J.K."/>
            <person name="Foster A.J."/>
            <person name="Van der Lee T.A.J."/>
            <person name="Grimwood J."/>
            <person name="Aerts A."/>
            <person name="Antoniw J."/>
            <person name="Bailey A."/>
            <person name="Bluhm B."/>
            <person name="Bowler J."/>
            <person name="Bristow J."/>
            <person name="van der Burgt A."/>
            <person name="Canto-Canche B."/>
            <person name="Churchill A.C.L."/>
            <person name="Conde-Ferraez L."/>
            <person name="Cools H.J."/>
            <person name="Coutinho P.M."/>
            <person name="Csukai M."/>
            <person name="Dehal P."/>
            <person name="De Wit P."/>
            <person name="Donzelli B."/>
            <person name="van de Geest H.C."/>
            <person name="van Ham R.C.H.J."/>
            <person name="Hammond-Kosack K.E."/>
            <person name="Henrissat B."/>
            <person name="Kilian A."/>
            <person name="Kobayashi A.K."/>
            <person name="Koopmann E."/>
            <person name="Kourmpetis Y."/>
            <person name="Kuzniar A."/>
            <person name="Lindquist E."/>
            <person name="Lombard V."/>
            <person name="Maliepaard C."/>
            <person name="Martins N."/>
            <person name="Mehrabi R."/>
            <person name="Nap J.P.H."/>
            <person name="Ponomarenko A."/>
            <person name="Rudd J.J."/>
            <person name="Salamov A."/>
            <person name="Schmutz J."/>
            <person name="Schouten H.J."/>
            <person name="Shapiro H."/>
            <person name="Stergiopoulos I."/>
            <person name="Torriani S.F.F."/>
            <person name="Tu H."/>
            <person name="de Vries R.P."/>
            <person name="Waalwijk C."/>
            <person name="Ware S.B."/>
            <person name="Wiebenga A."/>
            <person name="Zwiers L.-H."/>
            <person name="Oliver R.P."/>
            <person name="Grigoriev I.V."/>
            <person name="Kema G.H.J."/>
        </authorList>
    </citation>
    <scope>NUCLEOTIDE SEQUENCE [LARGE SCALE GENOMIC DNA]</scope>
    <source>
        <strain evidence="3">CBS 115943 / IPO323</strain>
    </source>
</reference>
<evidence type="ECO:0000313" key="3">
    <source>
        <dbReference type="Proteomes" id="UP000008062"/>
    </source>
</evidence>
<dbReference type="AlphaFoldDB" id="F9XEF9"/>
<dbReference type="Pfam" id="PF21959">
    <property type="entry name" value="DUF6923"/>
    <property type="match status" value="1"/>
</dbReference>
<feature type="non-terminal residue" evidence="2">
    <location>
        <position position="1"/>
    </location>
</feature>
<feature type="domain" description="DUF6923" evidence="1">
    <location>
        <begin position="29"/>
        <end position="105"/>
    </location>
</feature>
<dbReference type="RefSeq" id="XP_003851359.1">
    <property type="nucleotide sequence ID" value="XM_003851311.1"/>
</dbReference>
<dbReference type="OMA" id="RCINNTQ"/>
<dbReference type="InterPro" id="IPR054215">
    <property type="entry name" value="DUF6923"/>
</dbReference>
<dbReference type="InterPro" id="IPR011043">
    <property type="entry name" value="Gal_Oxase/kelch_b-propeller"/>
</dbReference>
<evidence type="ECO:0000313" key="2">
    <source>
        <dbReference type="EMBL" id="EGP86335.1"/>
    </source>
</evidence>
<dbReference type="EMBL" id="CM001201">
    <property type="protein sequence ID" value="EGP86335.1"/>
    <property type="molecule type" value="Genomic_DNA"/>
</dbReference>
<dbReference type="SUPFAM" id="SSF50965">
    <property type="entry name" value="Galactose oxidase, central domain"/>
    <property type="match status" value="1"/>
</dbReference>
<dbReference type="HOGENOM" id="CLU_143027_0_0_1"/>
<organism evidence="2 3">
    <name type="scientific">Zymoseptoria tritici (strain CBS 115943 / IPO323)</name>
    <name type="common">Speckled leaf blotch fungus</name>
    <name type="synonym">Septoria tritici</name>
    <dbReference type="NCBI Taxonomy" id="336722"/>
    <lineage>
        <taxon>Eukaryota</taxon>
        <taxon>Fungi</taxon>
        <taxon>Dikarya</taxon>
        <taxon>Ascomycota</taxon>
        <taxon>Pezizomycotina</taxon>
        <taxon>Dothideomycetes</taxon>
        <taxon>Dothideomycetidae</taxon>
        <taxon>Mycosphaerellales</taxon>
        <taxon>Mycosphaerellaceae</taxon>
        <taxon>Zymoseptoria</taxon>
    </lineage>
</organism>
<dbReference type="GeneID" id="13393739"/>
<name>F9XEF9_ZYMTI</name>
<dbReference type="KEGG" id="ztr:MYCGRDRAFT_43323"/>
<accession>F9XEF9</accession>
<sequence length="112" mass="12186">ADWSFVPGGGRNLYAIGMDQEDDVSPYIVSWSMDTHNCTTVGRVQGLTLPNQSNFGATYASAAGDLYGTEDLSGRIYRFNIRSPNNWTLMATGPANTNNDGARCILNTEPVY</sequence>